<name>A0A365MMV4_GIBIN</name>
<sequence>MNSFIAFTALLFLIVKIIGTAPPQHIFHKPRDFQPTRDRREDTRRYFANMNAWYDTHIHSRVWDIYFGLWWTKLIIALHTLVTSGQFLGTLVGSLAYVVFYFFLALVLMVTERLWGTICGLFGFHDLLAMWFDP</sequence>
<dbReference type="Proteomes" id="UP000251714">
    <property type="component" value="Unassembled WGS sequence"/>
</dbReference>
<feature type="signal peptide" evidence="2">
    <location>
        <begin position="1"/>
        <end position="20"/>
    </location>
</feature>
<keyword evidence="1" id="KW-0812">Transmembrane</keyword>
<keyword evidence="1" id="KW-1133">Transmembrane helix</keyword>
<comment type="caution">
    <text evidence="3">The sequence shown here is derived from an EMBL/GenBank/DDBJ whole genome shotgun (WGS) entry which is preliminary data.</text>
</comment>
<keyword evidence="2" id="KW-0732">Signal</keyword>
<evidence type="ECO:0000256" key="1">
    <source>
        <dbReference type="SAM" id="Phobius"/>
    </source>
</evidence>
<dbReference type="AlphaFoldDB" id="A0A365MMV4"/>
<feature type="transmembrane region" description="Helical" evidence="1">
    <location>
        <begin position="114"/>
        <end position="132"/>
    </location>
</feature>
<protein>
    <submittedName>
        <fullName evidence="3">Uncharacterized protein</fullName>
    </submittedName>
</protein>
<gene>
    <name evidence="3" type="ORF">FPRO05_05816</name>
</gene>
<proteinExistence type="predicted"/>
<evidence type="ECO:0000313" key="4">
    <source>
        <dbReference type="Proteomes" id="UP000251714"/>
    </source>
</evidence>
<accession>A0A365MMV4</accession>
<evidence type="ECO:0000313" key="3">
    <source>
        <dbReference type="EMBL" id="RBA09880.1"/>
    </source>
</evidence>
<dbReference type="EMBL" id="PKMI01000072">
    <property type="protein sequence ID" value="RBA09880.1"/>
    <property type="molecule type" value="Genomic_DNA"/>
</dbReference>
<organism evidence="3 4">
    <name type="scientific">Gibberella intermedia</name>
    <name type="common">Bulb rot disease fungus</name>
    <name type="synonym">Fusarium proliferatum</name>
    <dbReference type="NCBI Taxonomy" id="948311"/>
    <lineage>
        <taxon>Eukaryota</taxon>
        <taxon>Fungi</taxon>
        <taxon>Dikarya</taxon>
        <taxon>Ascomycota</taxon>
        <taxon>Pezizomycotina</taxon>
        <taxon>Sordariomycetes</taxon>
        <taxon>Hypocreomycetidae</taxon>
        <taxon>Hypocreales</taxon>
        <taxon>Nectriaceae</taxon>
        <taxon>Fusarium</taxon>
        <taxon>Fusarium fujikuroi species complex</taxon>
    </lineage>
</organism>
<evidence type="ECO:0000256" key="2">
    <source>
        <dbReference type="SAM" id="SignalP"/>
    </source>
</evidence>
<feature type="chain" id="PRO_5016653056" evidence="2">
    <location>
        <begin position="21"/>
        <end position="134"/>
    </location>
</feature>
<keyword evidence="1" id="KW-0472">Membrane</keyword>
<feature type="transmembrane region" description="Helical" evidence="1">
    <location>
        <begin position="87"/>
        <end position="107"/>
    </location>
</feature>
<reference evidence="3 4" key="1">
    <citation type="submission" date="2017-12" db="EMBL/GenBank/DDBJ databases">
        <title>Genome sequence of the mycotoxigenic crop pathogen Fusarium proliferatum, strain ITEM 2341 from Date Palm.</title>
        <authorList>
            <person name="Almiman B.F."/>
            <person name="Shittu T.A."/>
            <person name="Muthumeenakshi S."/>
            <person name="Baroncelli R."/>
            <person name="Sreenivasaprasada S."/>
        </authorList>
    </citation>
    <scope>NUCLEOTIDE SEQUENCE [LARGE SCALE GENOMIC DNA]</scope>
    <source>
        <strain evidence="3 4">ITEM 2341</strain>
    </source>
</reference>